<dbReference type="RefSeq" id="WP_186817638.1">
    <property type="nucleotide sequence ID" value="NZ_BJVY01000001.1"/>
</dbReference>
<keyword evidence="9" id="KW-0408">Iron</keyword>
<evidence type="ECO:0000256" key="2">
    <source>
        <dbReference type="ARBA" id="ARBA00006521"/>
    </source>
</evidence>
<keyword evidence="8" id="KW-0378">Hydrolase</keyword>
<dbReference type="PANTHER" id="PTHR33693">
    <property type="entry name" value="TYPE-5 URACIL-DNA GLYCOSYLASE"/>
    <property type="match status" value="1"/>
</dbReference>
<dbReference type="GO" id="GO:0004844">
    <property type="term" value="F:uracil DNA N-glycosylase activity"/>
    <property type="evidence" value="ECO:0007669"/>
    <property type="project" value="UniProtKB-EC"/>
</dbReference>
<sequence length="358" mass="38047">MIDDTPEASQDLSALLDDVRRHLLWQEEAAGRVLMIDAKAALELQRSAPSLRARFARTQGAVDAAPPARPEAPLPRPPLASPAPEHRSIGTERPSPATPAGAAGPLGVGAAAPARVPPPSTPPMRPGGMALGAAEGQPPAPRSPVAGMRVDAPPPTPRPAGALHGAANGERPTLDEIRRELGDCQRCKLCSTRKNLVFGSGNPRAELVFVGEGPGENEDLQGVPFVGAAGDLLTKMIGAMGYRRDDVYICNVVKCRPPGNRNPEPEEVAACEPFLRAQLAAIQPKVVVALGKFAAQTLLRDSTPITRLRGNWRTYEGIQLMPTFHPAYLLRSPAEKRKAWEDLQAVMKVLGKQPGSRA</sequence>
<feature type="compositionally biased region" description="Pro residues" evidence="12">
    <location>
        <begin position="67"/>
        <end position="81"/>
    </location>
</feature>
<evidence type="ECO:0000313" key="14">
    <source>
        <dbReference type="EMBL" id="GEL68402.1"/>
    </source>
</evidence>
<feature type="compositionally biased region" description="Low complexity" evidence="12">
    <location>
        <begin position="94"/>
        <end position="114"/>
    </location>
</feature>
<keyword evidence="5" id="KW-0004">4Fe-4S</keyword>
<keyword evidence="6" id="KW-0479">Metal-binding</keyword>
<dbReference type="Proteomes" id="UP000198717">
    <property type="component" value="Unassembled WGS sequence"/>
</dbReference>
<dbReference type="EMBL" id="FNAJ01000005">
    <property type="protein sequence ID" value="SDE27932.1"/>
    <property type="molecule type" value="Genomic_DNA"/>
</dbReference>
<evidence type="ECO:0000313" key="15">
    <source>
        <dbReference type="EMBL" id="SDE27932.1"/>
    </source>
</evidence>
<evidence type="ECO:0000259" key="13">
    <source>
        <dbReference type="SMART" id="SM00986"/>
    </source>
</evidence>
<dbReference type="Proteomes" id="UP000321224">
    <property type="component" value="Unassembled WGS sequence"/>
</dbReference>
<comment type="similarity">
    <text evidence="2">Belongs to the uracil-DNA glycosylase (UDG) superfamily. Type 4 (UDGa) family.</text>
</comment>
<evidence type="ECO:0000256" key="3">
    <source>
        <dbReference type="ARBA" id="ARBA00012030"/>
    </source>
</evidence>
<keyword evidence="7" id="KW-0227">DNA damage</keyword>
<dbReference type="GO" id="GO:0046872">
    <property type="term" value="F:metal ion binding"/>
    <property type="evidence" value="ECO:0007669"/>
    <property type="project" value="UniProtKB-KW"/>
</dbReference>
<evidence type="ECO:0000256" key="6">
    <source>
        <dbReference type="ARBA" id="ARBA00022723"/>
    </source>
</evidence>
<evidence type="ECO:0000256" key="8">
    <source>
        <dbReference type="ARBA" id="ARBA00022801"/>
    </source>
</evidence>
<name>A0A511H4F3_9BACT</name>
<evidence type="ECO:0000256" key="7">
    <source>
        <dbReference type="ARBA" id="ARBA00022763"/>
    </source>
</evidence>
<feature type="compositionally biased region" description="Pro residues" evidence="12">
    <location>
        <begin position="115"/>
        <end position="125"/>
    </location>
</feature>
<proteinExistence type="inferred from homology"/>
<evidence type="ECO:0000256" key="4">
    <source>
        <dbReference type="ARBA" id="ARBA00019403"/>
    </source>
</evidence>
<dbReference type="EC" id="3.2.2.27" evidence="3"/>
<reference evidence="15 16" key="1">
    <citation type="submission" date="2016-10" db="EMBL/GenBank/DDBJ databases">
        <authorList>
            <person name="Varghese N."/>
            <person name="Submissions S."/>
        </authorList>
    </citation>
    <scope>NUCLEOTIDE SEQUENCE [LARGE SCALE GENOMIC DNA]</scope>
    <source>
        <strain evidence="15 16">DSM 2260</strain>
    </source>
</reference>
<dbReference type="InterPro" id="IPR005122">
    <property type="entry name" value="Uracil-DNA_glycosylase-like"/>
</dbReference>
<feature type="domain" description="Uracil-DNA glycosylase-like" evidence="13">
    <location>
        <begin position="198"/>
        <end position="344"/>
    </location>
</feature>
<dbReference type="InterPro" id="IPR051536">
    <property type="entry name" value="UDG_Type-4/5"/>
</dbReference>
<dbReference type="InterPro" id="IPR005273">
    <property type="entry name" value="Ura-DNA_glyco_family4"/>
</dbReference>
<evidence type="ECO:0000256" key="11">
    <source>
        <dbReference type="ARBA" id="ARBA00023204"/>
    </source>
</evidence>
<organism evidence="14 17">
    <name type="scientific">Myxococcus virescens</name>
    <dbReference type="NCBI Taxonomy" id="83456"/>
    <lineage>
        <taxon>Bacteria</taxon>
        <taxon>Pseudomonadati</taxon>
        <taxon>Myxococcota</taxon>
        <taxon>Myxococcia</taxon>
        <taxon>Myxococcales</taxon>
        <taxon>Cystobacterineae</taxon>
        <taxon>Myxococcaceae</taxon>
        <taxon>Myxococcus</taxon>
    </lineage>
</organism>
<dbReference type="Pfam" id="PF03167">
    <property type="entry name" value="UDG"/>
    <property type="match status" value="1"/>
</dbReference>
<dbReference type="InterPro" id="IPR036895">
    <property type="entry name" value="Uracil-DNA_glycosylase-like_sf"/>
</dbReference>
<feature type="region of interest" description="Disordered" evidence="12">
    <location>
        <begin position="58"/>
        <end position="172"/>
    </location>
</feature>
<reference evidence="14 17" key="2">
    <citation type="submission" date="2019-07" db="EMBL/GenBank/DDBJ databases">
        <title>Whole genome shotgun sequence of Myxococcus virescens NBRC 100334.</title>
        <authorList>
            <person name="Hosoyama A."/>
            <person name="Uohara A."/>
            <person name="Ohji S."/>
            <person name="Ichikawa N."/>
        </authorList>
    </citation>
    <scope>NUCLEOTIDE SEQUENCE [LARGE SCALE GENOMIC DNA]</scope>
    <source>
        <strain evidence="14 17">NBRC 100334</strain>
    </source>
</reference>
<evidence type="ECO:0000256" key="9">
    <source>
        <dbReference type="ARBA" id="ARBA00023004"/>
    </source>
</evidence>
<dbReference type="EMBL" id="BJVY01000001">
    <property type="protein sequence ID" value="GEL68402.1"/>
    <property type="molecule type" value="Genomic_DNA"/>
</dbReference>
<dbReference type="SMART" id="SM00986">
    <property type="entry name" value="UDG"/>
    <property type="match status" value="1"/>
</dbReference>
<dbReference type="SUPFAM" id="SSF52141">
    <property type="entry name" value="Uracil-DNA glycosylase-like"/>
    <property type="match status" value="1"/>
</dbReference>
<evidence type="ECO:0000256" key="5">
    <source>
        <dbReference type="ARBA" id="ARBA00022485"/>
    </source>
</evidence>
<evidence type="ECO:0000256" key="12">
    <source>
        <dbReference type="SAM" id="MobiDB-lite"/>
    </source>
</evidence>
<comment type="catalytic activity">
    <reaction evidence="1">
        <text>Hydrolyzes single-stranded DNA or mismatched double-stranded DNA and polynucleotides, releasing free uracil.</text>
        <dbReference type="EC" id="3.2.2.27"/>
    </reaction>
</comment>
<protein>
    <recommendedName>
        <fullName evidence="4">Type-4 uracil-DNA glycosylase</fullName>
        <ecNumber evidence="3">3.2.2.27</ecNumber>
    </recommendedName>
</protein>
<evidence type="ECO:0000313" key="16">
    <source>
        <dbReference type="Proteomes" id="UP000198717"/>
    </source>
</evidence>
<dbReference type="PANTHER" id="PTHR33693:SF1">
    <property type="entry name" value="TYPE-4 URACIL-DNA GLYCOSYLASE"/>
    <property type="match status" value="1"/>
</dbReference>
<dbReference type="AlphaFoldDB" id="A0A511H4F3"/>
<dbReference type="SMART" id="SM00987">
    <property type="entry name" value="UreE_C"/>
    <property type="match status" value="1"/>
</dbReference>
<dbReference type="CDD" id="cd10030">
    <property type="entry name" value="UDG-F4_TTUDGA_SPO1dp_like"/>
    <property type="match status" value="1"/>
</dbReference>
<dbReference type="Gene3D" id="3.40.470.10">
    <property type="entry name" value="Uracil-DNA glycosylase-like domain"/>
    <property type="match status" value="1"/>
</dbReference>
<evidence type="ECO:0000313" key="17">
    <source>
        <dbReference type="Proteomes" id="UP000321224"/>
    </source>
</evidence>
<keyword evidence="16" id="KW-1185">Reference proteome</keyword>
<evidence type="ECO:0000256" key="10">
    <source>
        <dbReference type="ARBA" id="ARBA00023014"/>
    </source>
</evidence>
<keyword evidence="11" id="KW-0234">DNA repair</keyword>
<evidence type="ECO:0000256" key="1">
    <source>
        <dbReference type="ARBA" id="ARBA00001400"/>
    </source>
</evidence>
<dbReference type="GO" id="GO:0006281">
    <property type="term" value="P:DNA repair"/>
    <property type="evidence" value="ECO:0007669"/>
    <property type="project" value="UniProtKB-KW"/>
</dbReference>
<dbReference type="NCBIfam" id="TIGR00758">
    <property type="entry name" value="UDG_fam4"/>
    <property type="match status" value="1"/>
</dbReference>
<accession>A0A511H4F3</accession>
<keyword evidence="10" id="KW-0411">Iron-sulfur</keyword>
<dbReference type="GO" id="GO:0051539">
    <property type="term" value="F:4 iron, 4 sulfur cluster binding"/>
    <property type="evidence" value="ECO:0007669"/>
    <property type="project" value="UniProtKB-KW"/>
</dbReference>
<comment type="caution">
    <text evidence="14">The sequence shown here is derived from an EMBL/GenBank/DDBJ whole genome shotgun (WGS) entry which is preliminary data.</text>
</comment>
<gene>
    <name evidence="14" type="ORF">MVI01_01860</name>
    <name evidence="15" type="ORF">SAMN04488504_105398</name>
</gene>